<evidence type="ECO:0000313" key="3">
    <source>
        <dbReference type="Proteomes" id="UP000178724"/>
    </source>
</evidence>
<evidence type="ECO:0000313" key="2">
    <source>
        <dbReference type="EMBL" id="OGB90104.1"/>
    </source>
</evidence>
<sequence>MLKKKLFLLLVVSLFLAALILPAKADRRSYVWTYEYVTMPKGMAEVEYYNTLEYPDTANSKVNTWKHWIELEYGLTDNWDVSMYQTFKQTNTGVATTSAFAYDGFKVRTRYRIGERGLYPVDMLLYAELIEPNDLSKAGVFEGKIVLAKDIRALNLSYNYIIKRELTDAAKTENEFAAGASVELRPTFKIGLEAKGNYTTGKHYAGPTLSWAQEKFWLNFGAVRGLGNGANDLQTRLLIGINI</sequence>
<evidence type="ECO:0008006" key="4">
    <source>
        <dbReference type="Google" id="ProtNLM"/>
    </source>
</evidence>
<reference evidence="2 3" key="1">
    <citation type="journal article" date="2016" name="Nat. Commun.">
        <title>Thousands of microbial genomes shed light on interconnected biogeochemical processes in an aquifer system.</title>
        <authorList>
            <person name="Anantharaman K."/>
            <person name="Brown C.T."/>
            <person name="Hug L.A."/>
            <person name="Sharon I."/>
            <person name="Castelle C.J."/>
            <person name="Probst A.J."/>
            <person name="Thomas B.C."/>
            <person name="Singh A."/>
            <person name="Wilkins M.J."/>
            <person name="Karaoz U."/>
            <person name="Brodie E.L."/>
            <person name="Williams K.H."/>
            <person name="Hubbard S.S."/>
            <person name="Banfield J.F."/>
        </authorList>
    </citation>
    <scope>NUCLEOTIDE SEQUENCE [LARGE SCALE GENOMIC DNA]</scope>
</reference>
<feature type="signal peptide" evidence="1">
    <location>
        <begin position="1"/>
        <end position="25"/>
    </location>
</feature>
<dbReference type="EMBL" id="METM01000015">
    <property type="protein sequence ID" value="OGB90104.1"/>
    <property type="molecule type" value="Genomic_DNA"/>
</dbReference>
<proteinExistence type="predicted"/>
<name>A0A1F4Q2G0_UNCSA</name>
<evidence type="ECO:0000256" key="1">
    <source>
        <dbReference type="SAM" id="SignalP"/>
    </source>
</evidence>
<accession>A0A1F4Q2G0</accession>
<protein>
    <recommendedName>
        <fullName evidence="4">Copper resistance protein B</fullName>
    </recommendedName>
</protein>
<organism evidence="2 3">
    <name type="scientific">candidate division WOR-1 bacterium RIFCSPHIGHO2_01_FULL_53_15</name>
    <dbReference type="NCBI Taxonomy" id="1802564"/>
    <lineage>
        <taxon>Bacteria</taxon>
        <taxon>Bacillati</taxon>
        <taxon>Saganbacteria</taxon>
    </lineage>
</organism>
<dbReference type="Proteomes" id="UP000178724">
    <property type="component" value="Unassembled WGS sequence"/>
</dbReference>
<comment type="caution">
    <text evidence="2">The sequence shown here is derived from an EMBL/GenBank/DDBJ whole genome shotgun (WGS) entry which is preliminary data.</text>
</comment>
<feature type="chain" id="PRO_5009513472" description="Copper resistance protein B" evidence="1">
    <location>
        <begin position="26"/>
        <end position="243"/>
    </location>
</feature>
<keyword evidence="1" id="KW-0732">Signal</keyword>
<gene>
    <name evidence="2" type="ORF">A2625_04755</name>
</gene>
<dbReference type="AlphaFoldDB" id="A0A1F4Q2G0"/>